<evidence type="ECO:0000256" key="1">
    <source>
        <dbReference type="ARBA" id="ARBA00004167"/>
    </source>
</evidence>
<keyword evidence="14" id="KW-1185">Reference proteome</keyword>
<dbReference type="SMART" id="SM00369">
    <property type="entry name" value="LRR_TYP"/>
    <property type="match status" value="3"/>
</dbReference>
<keyword evidence="5 12" id="KW-0732">Signal</keyword>
<dbReference type="Gene3D" id="3.80.10.10">
    <property type="entry name" value="Ribonuclease Inhibitor"/>
    <property type="match status" value="2"/>
</dbReference>
<feature type="transmembrane region" description="Helical" evidence="11">
    <location>
        <begin position="741"/>
        <end position="762"/>
    </location>
</feature>
<feature type="domain" description="TIR" evidence="13">
    <location>
        <begin position="789"/>
        <end position="927"/>
    </location>
</feature>
<evidence type="ECO:0000256" key="3">
    <source>
        <dbReference type="ARBA" id="ARBA00022614"/>
    </source>
</evidence>
<comment type="similarity">
    <text evidence="2">Belongs to the Toll-like receptor family.</text>
</comment>
<organism evidence="14 15">
    <name type="scientific">Aplysia californica</name>
    <name type="common">California sea hare</name>
    <dbReference type="NCBI Taxonomy" id="6500"/>
    <lineage>
        <taxon>Eukaryota</taxon>
        <taxon>Metazoa</taxon>
        <taxon>Spiralia</taxon>
        <taxon>Lophotrochozoa</taxon>
        <taxon>Mollusca</taxon>
        <taxon>Gastropoda</taxon>
        <taxon>Heterobranchia</taxon>
        <taxon>Euthyneura</taxon>
        <taxon>Tectipleura</taxon>
        <taxon>Aplysiida</taxon>
        <taxon>Aplysioidea</taxon>
        <taxon>Aplysiidae</taxon>
        <taxon>Aplysia</taxon>
    </lineage>
</organism>
<dbReference type="RefSeq" id="XP_012939420.1">
    <property type="nucleotide sequence ID" value="XM_013083966.2"/>
</dbReference>
<keyword evidence="7 11" id="KW-1133">Transmembrane helix</keyword>
<dbReference type="Proteomes" id="UP000694888">
    <property type="component" value="Unplaced"/>
</dbReference>
<evidence type="ECO:0000256" key="5">
    <source>
        <dbReference type="ARBA" id="ARBA00022729"/>
    </source>
</evidence>
<dbReference type="InterPro" id="IPR035897">
    <property type="entry name" value="Toll_tir_struct_dom_sf"/>
</dbReference>
<evidence type="ECO:0000256" key="2">
    <source>
        <dbReference type="ARBA" id="ARBA00009634"/>
    </source>
</evidence>
<evidence type="ECO:0000256" key="6">
    <source>
        <dbReference type="ARBA" id="ARBA00022737"/>
    </source>
</evidence>
<dbReference type="PANTHER" id="PTHR24365:SF541">
    <property type="entry name" value="PROTEIN TOLL-RELATED"/>
    <property type="match status" value="1"/>
</dbReference>
<evidence type="ECO:0000313" key="15">
    <source>
        <dbReference type="RefSeq" id="XP_012939420.1"/>
    </source>
</evidence>
<dbReference type="InterPro" id="IPR032675">
    <property type="entry name" value="LRR_dom_sf"/>
</dbReference>
<keyword evidence="8 11" id="KW-0472">Membrane</keyword>
<feature type="chain" id="PRO_5046177646" evidence="12">
    <location>
        <begin position="38"/>
        <end position="929"/>
    </location>
</feature>
<keyword evidence="6" id="KW-0677">Repeat</keyword>
<dbReference type="Pfam" id="PF13855">
    <property type="entry name" value="LRR_8"/>
    <property type="match status" value="3"/>
</dbReference>
<evidence type="ECO:0000313" key="14">
    <source>
        <dbReference type="Proteomes" id="UP000694888"/>
    </source>
</evidence>
<evidence type="ECO:0000259" key="13">
    <source>
        <dbReference type="PROSITE" id="PS50104"/>
    </source>
</evidence>
<evidence type="ECO:0000256" key="8">
    <source>
        <dbReference type="ARBA" id="ARBA00023136"/>
    </source>
</evidence>
<dbReference type="InterPro" id="IPR003591">
    <property type="entry name" value="Leu-rich_rpt_typical-subtyp"/>
</dbReference>
<dbReference type="PANTHER" id="PTHR24365">
    <property type="entry name" value="TOLL-LIKE RECEPTOR"/>
    <property type="match status" value="1"/>
</dbReference>
<sequence>MRSLVPCHLSHSFRMCQLFYIPLMLLCLFHPLFHVHGGGIEISRKTSPPFSKRIKYMNSPCNVSHSASDTIADCRALNIAALSSLMVPMETRVILLDYNCFSSLTRDFLRGRSDLRVLSISHGELNKIEHDAFQDVTNLEYLNLENNRLAYSGCDVDKPAISRAVFAPLVKLEYLLLRGNDFGCLFEVPENQTDVNNVISNHFLQHDNDTTFSASNTLSETDLEFLTEDSELPLLTTFSLDIHDFIDSNKRYHTFKNLMPNLTTLDVNSVTGKISRDYFKAFRGLEVKKCSIEAKQLRNFHSQALLPLRHLESFTLFNSIIGLNNAVLSLSPFSQRKLREVRFDNVNYGQPDIAWGKENREYDALTSVCIERLSLRYNRIHKFDIGPESSTSRLLLLSCAKYLDLSDNIKGLFSVPPADYVGLQGIDISIWKSLEELKIVNLQDMFPDIPVFDKLMEEKPSLLPEYSEKMGTKNSCKQYFNMSLTYTLSENLLVFNRSNSSEVYPDMQFGEIVFDNATNLTDLDLSGSGFFKMPAVFRGLDNLERFYFSRNNISELSERVFDKLPSLQLVDLSYCQMSSKFLFGLGQRLFRHLKSLQSINLSHNGLEALSADIFAYNKELRIISLKGNRLASLSVELSNTPLLKELDMRANNIKQFTVHERNQIDKFSLTQRDFKVYIQENSFSCTCEDVSFLLWLRLTRVTLDEDRNYTCLWLEERQFLSPLPHVKDIRALWRRCVGKTYLLLSLMTATLFLTGFLLVILVSRHKRYIKAFAMKVFLHDFQLKTRADYNIGVFIGYAEEDYQFPCLVPRAFIEDELGLTCYVRDRDQIPNQPMANSIAEAINSSWKTLLVVTPRFLISDEWGHFTAKMSVYAQGPENPHRLMILVDQVTVDSLPTDLLCAVSDDNIICLPRLSMCYELRQKLRTRLLN</sequence>
<name>A0ABM1A2C8_APLCA</name>
<keyword evidence="3" id="KW-0433">Leucine-rich repeat</keyword>
<evidence type="ECO:0000256" key="11">
    <source>
        <dbReference type="SAM" id="Phobius"/>
    </source>
</evidence>
<comment type="subcellular location">
    <subcellularLocation>
        <location evidence="1">Membrane</location>
        <topology evidence="1">Single-pass membrane protein</topology>
    </subcellularLocation>
</comment>
<keyword evidence="10" id="KW-0325">Glycoprotein</keyword>
<accession>A0ABM1A2C8</accession>
<dbReference type="PROSITE" id="PS50104">
    <property type="entry name" value="TIR"/>
    <property type="match status" value="1"/>
</dbReference>
<dbReference type="Gene3D" id="3.40.50.10140">
    <property type="entry name" value="Toll/interleukin-1 receptor homology (TIR) domain"/>
    <property type="match status" value="1"/>
</dbReference>
<gene>
    <name evidence="15" type="primary">LOC101848593</name>
</gene>
<dbReference type="SUPFAM" id="SSF52200">
    <property type="entry name" value="Toll/Interleukin receptor TIR domain"/>
    <property type="match status" value="1"/>
</dbReference>
<dbReference type="GeneID" id="101848593"/>
<protein>
    <submittedName>
        <fullName evidence="15">Toll-like receptor 4</fullName>
    </submittedName>
</protein>
<dbReference type="InterPro" id="IPR000157">
    <property type="entry name" value="TIR_dom"/>
</dbReference>
<evidence type="ECO:0000256" key="4">
    <source>
        <dbReference type="ARBA" id="ARBA00022692"/>
    </source>
</evidence>
<evidence type="ECO:0000256" key="7">
    <source>
        <dbReference type="ARBA" id="ARBA00022989"/>
    </source>
</evidence>
<evidence type="ECO:0000256" key="9">
    <source>
        <dbReference type="ARBA" id="ARBA00023170"/>
    </source>
</evidence>
<proteinExistence type="inferred from homology"/>
<reference evidence="15" key="1">
    <citation type="submission" date="2025-08" db="UniProtKB">
        <authorList>
            <consortium name="RefSeq"/>
        </authorList>
    </citation>
    <scope>IDENTIFICATION</scope>
</reference>
<feature type="signal peptide" evidence="12">
    <location>
        <begin position="1"/>
        <end position="37"/>
    </location>
</feature>
<dbReference type="InterPro" id="IPR001611">
    <property type="entry name" value="Leu-rich_rpt"/>
</dbReference>
<evidence type="ECO:0000256" key="10">
    <source>
        <dbReference type="ARBA" id="ARBA00023180"/>
    </source>
</evidence>
<dbReference type="SUPFAM" id="SSF52058">
    <property type="entry name" value="L domain-like"/>
    <property type="match status" value="1"/>
</dbReference>
<keyword evidence="4 11" id="KW-0812">Transmembrane</keyword>
<evidence type="ECO:0000256" key="12">
    <source>
        <dbReference type="SAM" id="SignalP"/>
    </source>
</evidence>
<keyword evidence="9" id="KW-0675">Receptor</keyword>